<reference evidence="12" key="1">
    <citation type="submission" date="2016-11" db="EMBL/GenBank/DDBJ databases">
        <title>Chloroplast genome of compsopogon caeruleus.</title>
        <authorList>
            <person name="Nan F."/>
        </authorList>
    </citation>
    <scope>NUCLEOTIDE SEQUENCE</scope>
</reference>
<dbReference type="GO" id="GO:0006979">
    <property type="term" value="P:response to oxidative stress"/>
    <property type="evidence" value="ECO:0007669"/>
    <property type="project" value="TreeGrafter"/>
</dbReference>
<evidence type="ECO:0000256" key="11">
    <source>
        <dbReference type="PIRSR" id="PIRSR000343-2"/>
    </source>
</evidence>
<keyword evidence="12" id="KW-0934">Plastid</keyword>
<dbReference type="GO" id="GO:0046872">
    <property type="term" value="F:metal ion binding"/>
    <property type="evidence" value="ECO:0007669"/>
    <property type="project" value="UniProtKB-KW"/>
</dbReference>
<feature type="binding site" evidence="10">
    <location>
        <position position="10"/>
    </location>
    <ligand>
        <name>heme b</name>
        <dbReference type="ChEBI" id="CHEBI:60344"/>
    </ligand>
</feature>
<evidence type="ECO:0000256" key="5">
    <source>
        <dbReference type="ARBA" id="ARBA00023002"/>
    </source>
</evidence>
<keyword evidence="4 11" id="KW-0479">Metal-binding</keyword>
<feature type="binding site" evidence="10">
    <location>
        <position position="173"/>
    </location>
    <ligand>
        <name>heme b</name>
        <dbReference type="ChEBI" id="CHEBI:60344"/>
    </ligand>
</feature>
<dbReference type="FunFam" id="1.20.910.10:FF:000001">
    <property type="entry name" value="Heme oxygenase 1"/>
    <property type="match status" value="1"/>
</dbReference>
<dbReference type="GO" id="GO:0020037">
    <property type="term" value="F:heme binding"/>
    <property type="evidence" value="ECO:0007669"/>
    <property type="project" value="TreeGrafter"/>
</dbReference>
<keyword evidence="12" id="KW-0150">Chloroplast</keyword>
<comment type="function">
    <text evidence="8">Catalyzes the opening of the heme ring with the release of iron. Key enzyme in the synthesis of the chromophoric part of the photosynthetic antennae.</text>
</comment>
<comment type="similarity">
    <text evidence="1">Belongs to the heme oxygenase family.</text>
</comment>
<dbReference type="RefSeq" id="YP_009402718.1">
    <property type="nucleotide sequence ID" value="NC_035350.1"/>
</dbReference>
<sequence>MSTNLASQLREKTAKSHSMAENVSFVKSFLSGVIDKNSYRKLVANLYFVYSSIEEEMKKNKDHPAIKPIYFPALERKQSLEKDLSFYYSYNWKEEIQPSLATTVYVDRIHLIGTNQPELLVAHAYTRYLGDLSGGQILKKIAQNAMNLNSSEGTQFYTFENINDEKIFKNKYREALNSLPLSQDNIEQIIAEANISFNLNMKIFQELNTSFLRILVMLLINNFNKLRNRYKKEIVV</sequence>
<dbReference type="GO" id="GO:0004392">
    <property type="term" value="F:heme oxygenase (decyclizing) activity"/>
    <property type="evidence" value="ECO:0007669"/>
    <property type="project" value="UniProtKB-EC"/>
</dbReference>
<evidence type="ECO:0000256" key="2">
    <source>
        <dbReference type="ARBA" id="ARBA00012360"/>
    </source>
</evidence>
<evidence type="ECO:0000256" key="8">
    <source>
        <dbReference type="ARBA" id="ARBA00053929"/>
    </source>
</evidence>
<evidence type="ECO:0000256" key="9">
    <source>
        <dbReference type="ARBA" id="ARBA00074009"/>
    </source>
</evidence>
<dbReference type="Pfam" id="PF01126">
    <property type="entry name" value="Heme_oxygenase"/>
    <property type="match status" value="1"/>
</dbReference>
<accession>A0A1Z1XB26</accession>
<dbReference type="GO" id="GO:0006788">
    <property type="term" value="P:heme oxidation"/>
    <property type="evidence" value="ECO:0007669"/>
    <property type="project" value="InterPro"/>
</dbReference>
<dbReference type="EC" id="1.14.14.18" evidence="2"/>
<keyword evidence="6 11" id="KW-0408">Iron</keyword>
<dbReference type="PRINTS" id="PR00088">
    <property type="entry name" value="HAEMOXYGNASE"/>
</dbReference>
<dbReference type="EMBL" id="KY083067">
    <property type="protein sequence ID" value="ARX96071.1"/>
    <property type="molecule type" value="Genomic_DNA"/>
</dbReference>
<dbReference type="CDD" id="cd19165">
    <property type="entry name" value="HemeO"/>
    <property type="match status" value="1"/>
</dbReference>
<proteinExistence type="inferred from homology"/>
<feature type="binding site" evidence="10">
    <location>
        <position position="125"/>
    </location>
    <ligand>
        <name>heme b</name>
        <dbReference type="ChEBI" id="CHEBI:60344"/>
    </ligand>
</feature>
<dbReference type="PROSITE" id="PS00593">
    <property type="entry name" value="HEME_OXYGENASE"/>
    <property type="match status" value="1"/>
</dbReference>
<gene>
    <name evidence="12" type="primary">pbsA</name>
</gene>
<evidence type="ECO:0000256" key="10">
    <source>
        <dbReference type="PIRSR" id="PIRSR000343-1"/>
    </source>
</evidence>
<evidence type="ECO:0000256" key="7">
    <source>
        <dbReference type="ARBA" id="ARBA00048328"/>
    </source>
</evidence>
<dbReference type="InterPro" id="IPR002051">
    <property type="entry name" value="Haem_Oase"/>
</dbReference>
<dbReference type="InterPro" id="IPR016053">
    <property type="entry name" value="Haem_Oase-like"/>
</dbReference>
<name>A0A1Z1XB26_9RHOD</name>
<dbReference type="AlphaFoldDB" id="A0A1Z1XB26"/>
<comment type="catalytic activity">
    <reaction evidence="7">
        <text>heme b + 3 reduced [NADPH--hemoprotein reductase] + 3 O2 = biliverdin IXalpha + CO + Fe(2+) + 3 oxidized [NADPH--hemoprotein reductase] + 3 H2O + H(+)</text>
        <dbReference type="Rhea" id="RHEA:21764"/>
        <dbReference type="Rhea" id="RHEA-COMP:11964"/>
        <dbReference type="Rhea" id="RHEA-COMP:11965"/>
        <dbReference type="ChEBI" id="CHEBI:15377"/>
        <dbReference type="ChEBI" id="CHEBI:15378"/>
        <dbReference type="ChEBI" id="CHEBI:15379"/>
        <dbReference type="ChEBI" id="CHEBI:17245"/>
        <dbReference type="ChEBI" id="CHEBI:29033"/>
        <dbReference type="ChEBI" id="CHEBI:57618"/>
        <dbReference type="ChEBI" id="CHEBI:57991"/>
        <dbReference type="ChEBI" id="CHEBI:58210"/>
        <dbReference type="ChEBI" id="CHEBI:60344"/>
        <dbReference type="EC" id="1.14.14.18"/>
    </reaction>
</comment>
<keyword evidence="3 10" id="KW-0349">Heme</keyword>
<protein>
    <recommendedName>
        <fullName evidence="9">Heme oxygenase</fullName>
        <ecNumber evidence="2">1.14.14.18</ecNumber>
    </recommendedName>
</protein>
<evidence type="ECO:0000313" key="12">
    <source>
        <dbReference type="EMBL" id="ARX96071.1"/>
    </source>
</evidence>
<evidence type="ECO:0000256" key="4">
    <source>
        <dbReference type="ARBA" id="ARBA00022723"/>
    </source>
</evidence>
<dbReference type="GeneID" id="33366744"/>
<organism evidence="12">
    <name type="scientific">Compsopogon caeruleus</name>
    <dbReference type="NCBI Taxonomy" id="31354"/>
    <lineage>
        <taxon>Eukaryota</taxon>
        <taxon>Rhodophyta</taxon>
        <taxon>Compsopogonophyceae</taxon>
        <taxon>Compsopogonales</taxon>
        <taxon>Compsopogonaceae</taxon>
        <taxon>Compsopogon</taxon>
    </lineage>
</organism>
<evidence type="ECO:0000256" key="3">
    <source>
        <dbReference type="ARBA" id="ARBA00022617"/>
    </source>
</evidence>
<dbReference type="Gene3D" id="1.20.910.10">
    <property type="entry name" value="Heme oxygenase-like"/>
    <property type="match status" value="1"/>
</dbReference>
<evidence type="ECO:0000256" key="1">
    <source>
        <dbReference type="ARBA" id="ARBA00006134"/>
    </source>
</evidence>
<dbReference type="InterPro" id="IPR016084">
    <property type="entry name" value="Haem_Oase-like_multi-hlx"/>
</dbReference>
<dbReference type="GO" id="GO:0042167">
    <property type="term" value="P:heme catabolic process"/>
    <property type="evidence" value="ECO:0007669"/>
    <property type="project" value="TreeGrafter"/>
</dbReference>
<evidence type="ECO:0000256" key="6">
    <source>
        <dbReference type="ARBA" id="ARBA00023004"/>
    </source>
</evidence>
<dbReference type="PANTHER" id="PTHR10720">
    <property type="entry name" value="HEME OXYGENASE"/>
    <property type="match status" value="1"/>
</dbReference>
<geneLocation type="chloroplast" evidence="12"/>
<dbReference type="SUPFAM" id="SSF48613">
    <property type="entry name" value="Heme oxygenase-like"/>
    <property type="match status" value="1"/>
</dbReference>
<keyword evidence="5" id="KW-0560">Oxidoreductase</keyword>
<dbReference type="PANTHER" id="PTHR10720:SF0">
    <property type="entry name" value="HEME OXYGENASE"/>
    <property type="match status" value="1"/>
</dbReference>
<dbReference type="InterPro" id="IPR018207">
    <property type="entry name" value="Haem_oxygenase_CS"/>
</dbReference>
<dbReference type="PIRSF" id="PIRSF000343">
    <property type="entry name" value="Haem_Oase"/>
    <property type="match status" value="1"/>
</dbReference>
<feature type="binding site" description="axial binding residue" evidence="11">
    <location>
        <position position="17"/>
    </location>
    <ligand>
        <name>heme b</name>
        <dbReference type="ChEBI" id="CHEBI:60344"/>
    </ligand>
    <ligandPart>
        <name>Fe</name>
        <dbReference type="ChEBI" id="CHEBI:18248"/>
    </ligandPart>
</feature>